<dbReference type="Gene3D" id="1.10.540.10">
    <property type="entry name" value="Acyl-CoA dehydrogenase/oxidase, N-terminal domain"/>
    <property type="match status" value="1"/>
</dbReference>
<evidence type="ECO:0000256" key="9">
    <source>
        <dbReference type="SAM" id="MobiDB-lite"/>
    </source>
</evidence>
<dbReference type="Proteomes" id="UP001229955">
    <property type="component" value="Chromosome"/>
</dbReference>
<dbReference type="Pfam" id="PF02770">
    <property type="entry name" value="Acyl-CoA_dh_M"/>
    <property type="match status" value="1"/>
</dbReference>
<comment type="cofactor">
    <cofactor evidence="1 8">
        <name>FAD</name>
        <dbReference type="ChEBI" id="CHEBI:57692"/>
    </cofactor>
</comment>
<proteinExistence type="inferred from homology"/>
<feature type="domain" description="Acyl-CoA dehydrogenase/oxidase C-terminal" evidence="10">
    <location>
        <begin position="284"/>
        <end position="442"/>
    </location>
</feature>
<feature type="domain" description="Acyl-CoA oxidase/dehydrogenase middle" evidence="11">
    <location>
        <begin position="170"/>
        <end position="272"/>
    </location>
</feature>
<sequence length="643" mass="71313">MANQPHALASEQEARDVAEDARESEWQHPSFVKELFLGRFRPELVHPFPADDPAAMRDAEPFLKALKHFLETEYDADLVDRTGEIPEAYVQRLRELGAFGIKIPKEYGGLGLSQMAYVKAMELVTSKCGSLCALLSASQSIGVPQPLKLFGTEEQKREFFPRIAKGGITAFALTEVHAGSDPANMTTTATPSEDGSHWVINGEKLWCTNGTRADLFVVMARTPDREVNGKLRKKQITAFIVDAKTPGISIKHRSRFMGLNAIENGWLSFRDVKVPAKNILWGEGKGLKLALITLNTGRLTIPASVAGATKGLLRGVRQWANERVQWGQPVGKHEAIAQKLARMGASVFAMESVAYLSTALYERGGTDIRLEAAIAKMFNTELAWRSVDDALQIRGGRGYETADSLRARGETPLPVERAMRDSRINLIFEGSSEIMRLFIAREAVDAHFSRAFPIVDPKSTLGTRVKYATAAAPFYASWYPARWLPEFRRFGEFGRNAHHMRYAARATNRLGRALFHAMLRFGPKLEKRQMVLFRAVDIGAELYAMTATLSRAQMLARQGNREALQLADAFCREARERIEASFRALFGKHDVALYKLAQDVLKGEHAWLEQGIVDGMGEAAAPKVAASPQAPTQSRDATDLALR</sequence>
<evidence type="ECO:0000313" key="14">
    <source>
        <dbReference type="EMBL" id="WKW13200.1"/>
    </source>
</evidence>
<comment type="catalytic activity">
    <reaction evidence="7">
        <text>a 2,3-saturated acyl-CoA + A = a 2,3-dehydroacyl-CoA + AH2</text>
        <dbReference type="Rhea" id="RHEA:48608"/>
        <dbReference type="ChEBI" id="CHEBI:13193"/>
        <dbReference type="ChEBI" id="CHEBI:17499"/>
        <dbReference type="ChEBI" id="CHEBI:60015"/>
        <dbReference type="ChEBI" id="CHEBI:65111"/>
    </reaction>
</comment>
<evidence type="ECO:0000256" key="4">
    <source>
        <dbReference type="ARBA" id="ARBA00022827"/>
    </source>
</evidence>
<keyword evidence="3 8" id="KW-0285">Flavoprotein</keyword>
<keyword evidence="5" id="KW-0809">Transit peptide</keyword>
<keyword evidence="4 8" id="KW-0274">FAD</keyword>
<evidence type="ECO:0000256" key="8">
    <source>
        <dbReference type="RuleBase" id="RU362125"/>
    </source>
</evidence>
<feature type="domain" description="ACAD9/ACADV-like C-terminal" evidence="13">
    <location>
        <begin position="503"/>
        <end position="596"/>
    </location>
</feature>
<dbReference type="GO" id="GO:0003995">
    <property type="term" value="F:acyl-CoA dehydrogenase activity"/>
    <property type="evidence" value="ECO:0007669"/>
    <property type="project" value="TreeGrafter"/>
</dbReference>
<dbReference type="InterPro" id="IPR046373">
    <property type="entry name" value="Acyl-CoA_Oxase/DH_mid-dom_sf"/>
</dbReference>
<dbReference type="RefSeq" id="WP_367886060.1">
    <property type="nucleotide sequence ID" value="NZ_CP130612.1"/>
</dbReference>
<dbReference type="Gene3D" id="1.20.140.10">
    <property type="entry name" value="Butyryl-CoA Dehydrogenase, subunit A, domain 3"/>
    <property type="match status" value="2"/>
</dbReference>
<dbReference type="InterPro" id="IPR036250">
    <property type="entry name" value="AcylCo_DH-like_C"/>
</dbReference>
<comment type="similarity">
    <text evidence="2 8">Belongs to the acyl-CoA dehydrogenase family.</text>
</comment>
<accession>A0AA49Q8H2</accession>
<name>A0AA49Q6K6_9BACT</name>
<protein>
    <submittedName>
        <fullName evidence="14">Acyl-CoA dehydrogenase family protein</fullName>
    </submittedName>
</protein>
<organism evidence="14">
    <name type="scientific">Pseudogemmatithrix spongiicola</name>
    <dbReference type="NCBI Taxonomy" id="3062599"/>
    <lineage>
        <taxon>Bacteria</taxon>
        <taxon>Pseudomonadati</taxon>
        <taxon>Gemmatimonadota</taxon>
        <taxon>Gemmatimonadia</taxon>
        <taxon>Gemmatimonadales</taxon>
        <taxon>Gemmatimonadaceae</taxon>
        <taxon>Pseudogemmatithrix</taxon>
    </lineage>
</organism>
<dbReference type="EMBL" id="CP130613">
    <property type="protein sequence ID" value="WKW16107.1"/>
    <property type="molecule type" value="Genomic_DNA"/>
</dbReference>
<feature type="compositionally biased region" description="Basic and acidic residues" evidence="9">
    <location>
        <begin position="12"/>
        <end position="22"/>
    </location>
</feature>
<evidence type="ECO:0000256" key="5">
    <source>
        <dbReference type="ARBA" id="ARBA00022946"/>
    </source>
</evidence>
<dbReference type="EMBL" id="CP130612">
    <property type="protein sequence ID" value="WKW13200.1"/>
    <property type="molecule type" value="Genomic_DNA"/>
</dbReference>
<dbReference type="InterPro" id="IPR013786">
    <property type="entry name" value="AcylCoA_DH/ox_N"/>
</dbReference>
<dbReference type="KEGG" id="pspc:Strain318_002517"/>
<feature type="region of interest" description="Disordered" evidence="9">
    <location>
        <begin position="623"/>
        <end position="643"/>
    </location>
</feature>
<evidence type="ECO:0000259" key="13">
    <source>
        <dbReference type="Pfam" id="PF21343"/>
    </source>
</evidence>
<dbReference type="PANTHER" id="PTHR43884">
    <property type="entry name" value="ACYL-COA DEHYDROGENASE"/>
    <property type="match status" value="1"/>
</dbReference>
<dbReference type="FunFam" id="1.10.540.10:FF:000001">
    <property type="entry name" value="Very long-chain-specific acyl-CoA dehydrogenase, mitochondrial"/>
    <property type="match status" value="1"/>
</dbReference>
<dbReference type="AlphaFoldDB" id="A0AA49Q6K6"/>
<dbReference type="Pfam" id="PF02771">
    <property type="entry name" value="Acyl-CoA_dh_N"/>
    <property type="match status" value="1"/>
</dbReference>
<dbReference type="Gene3D" id="2.40.110.10">
    <property type="entry name" value="Butyryl-CoA Dehydrogenase, subunit A, domain 2"/>
    <property type="match status" value="1"/>
</dbReference>
<dbReference type="InterPro" id="IPR049448">
    <property type="entry name" value="ACAD9/ACADV-like_C"/>
</dbReference>
<evidence type="ECO:0000256" key="1">
    <source>
        <dbReference type="ARBA" id="ARBA00001974"/>
    </source>
</evidence>
<evidence type="ECO:0000256" key="7">
    <source>
        <dbReference type="ARBA" id="ARBA00052546"/>
    </source>
</evidence>
<dbReference type="InterPro" id="IPR009075">
    <property type="entry name" value="AcylCo_DH/oxidase_C"/>
</dbReference>
<feature type="domain" description="Acyl-CoA dehydrogenase/oxidase N-terminal" evidence="12">
    <location>
        <begin position="60"/>
        <end position="166"/>
    </location>
</feature>
<dbReference type="Pfam" id="PF00441">
    <property type="entry name" value="Acyl-CoA_dh_1"/>
    <property type="match status" value="1"/>
</dbReference>
<dbReference type="SUPFAM" id="SSF47203">
    <property type="entry name" value="Acyl-CoA dehydrogenase C-terminal domain-like"/>
    <property type="match status" value="1"/>
</dbReference>
<evidence type="ECO:0000256" key="3">
    <source>
        <dbReference type="ARBA" id="ARBA00022630"/>
    </source>
</evidence>
<dbReference type="FunFam" id="1.20.140.10:FF:000019">
    <property type="entry name" value="Acyl-CoA dehydrogenase"/>
    <property type="match status" value="1"/>
</dbReference>
<dbReference type="InterPro" id="IPR009100">
    <property type="entry name" value="AcylCoA_DH/oxidase_NM_dom_sf"/>
</dbReference>
<evidence type="ECO:0000313" key="16">
    <source>
        <dbReference type="Proteomes" id="UP001229955"/>
    </source>
</evidence>
<accession>A0AA49Q6K6</accession>
<keyword evidence="16" id="KW-1185">Reference proteome</keyword>
<dbReference type="GO" id="GO:0050660">
    <property type="term" value="F:flavin adenine dinucleotide binding"/>
    <property type="evidence" value="ECO:0007669"/>
    <property type="project" value="InterPro"/>
</dbReference>
<gene>
    <name evidence="14" type="ORF">Strain138_002517</name>
    <name evidence="15" type="ORF">Strain318_002517</name>
</gene>
<dbReference type="Pfam" id="PF21343">
    <property type="entry name" value="ACAD9-ACADV_C"/>
    <property type="match status" value="1"/>
</dbReference>
<dbReference type="GO" id="GO:0006631">
    <property type="term" value="P:fatty acid metabolic process"/>
    <property type="evidence" value="ECO:0007669"/>
    <property type="project" value="UniProtKB-ARBA"/>
</dbReference>
<dbReference type="SUPFAM" id="SSF56645">
    <property type="entry name" value="Acyl-CoA dehydrogenase NM domain-like"/>
    <property type="match status" value="1"/>
</dbReference>
<reference evidence="14" key="1">
    <citation type="submission" date="2023-07" db="EMBL/GenBank/DDBJ databases">
        <authorList>
            <person name="Haufschild T."/>
            <person name="Kallscheuer N."/>
            <person name="Hammer J."/>
            <person name="Kohn T."/>
            <person name="Kabuu M."/>
            <person name="Jogler M."/>
            <person name="Wohfarth N."/>
            <person name="Heuer A."/>
            <person name="Rohde M."/>
            <person name="van Teeseling M.C.F."/>
            <person name="Jogler C."/>
        </authorList>
    </citation>
    <scope>NUCLEOTIDE SEQUENCE</scope>
    <source>
        <strain evidence="14">Strain 138</strain>
        <strain evidence="15">Strain 318</strain>
    </source>
</reference>
<evidence type="ECO:0000313" key="15">
    <source>
        <dbReference type="EMBL" id="WKW16107.1"/>
    </source>
</evidence>
<dbReference type="FunFam" id="2.40.110.10:FF:000002">
    <property type="entry name" value="Acyl-CoA dehydrogenase fadE12"/>
    <property type="match status" value="1"/>
</dbReference>
<evidence type="ECO:0000259" key="10">
    <source>
        <dbReference type="Pfam" id="PF00441"/>
    </source>
</evidence>
<evidence type="ECO:0000259" key="12">
    <source>
        <dbReference type="Pfam" id="PF02771"/>
    </source>
</evidence>
<evidence type="ECO:0000259" key="11">
    <source>
        <dbReference type="Pfam" id="PF02770"/>
    </source>
</evidence>
<feature type="region of interest" description="Disordered" evidence="9">
    <location>
        <begin position="1"/>
        <end position="22"/>
    </location>
</feature>
<keyword evidence="6 8" id="KW-0560">Oxidoreductase</keyword>
<dbReference type="PANTHER" id="PTHR43884:SF9">
    <property type="entry name" value="COMPLEX I ASSEMBLY FACTOR ACAD9, MITOCHONDRIAL"/>
    <property type="match status" value="1"/>
</dbReference>
<evidence type="ECO:0000256" key="2">
    <source>
        <dbReference type="ARBA" id="ARBA00009347"/>
    </source>
</evidence>
<evidence type="ECO:0000256" key="6">
    <source>
        <dbReference type="ARBA" id="ARBA00023002"/>
    </source>
</evidence>
<dbReference type="InterPro" id="IPR006091">
    <property type="entry name" value="Acyl-CoA_Oxase/DH_mid-dom"/>
</dbReference>
<dbReference type="InterPro" id="IPR037069">
    <property type="entry name" value="AcylCoA_DH/ox_N_sf"/>
</dbReference>